<feature type="signal peptide" evidence="3">
    <location>
        <begin position="1"/>
        <end position="17"/>
    </location>
</feature>
<sequence>MLRLAWILVLFVFGAQTALVNITIDDTDPNAWTWIGKWDAYTKDKTTCDGCFAHPDPSQVHNSSWHDGRLCSGSFTSQGVAVYIYGIDLSGFEGDPANISFSVKNSPVSTFHYLKTPSGYIYNSLFFSAHGLDDSAPFTVDWTENLSSAGGGVGLFDYAVVTVEQKDALPVVKPSTTTTTSSATTSSSITPTSTSEKSSISPSSTSARKSIPAADSTSSSALQSSISAFGFSLPTGSSLPTTHQSKTGFIVGGVVGGIAVFLFLAGVCLCYWRRRSRSAVPTQEVVPFQPQPPSPLTITTQQKHLESNPLMSTHSFTSSPISNTPSGTLQNREAEFEQRLRDLEAMTMNPPAYS</sequence>
<keyword evidence="2" id="KW-0812">Transmembrane</keyword>
<dbReference type="AlphaFoldDB" id="A0A8H6TIE6"/>
<feature type="compositionally biased region" description="Low complexity" evidence="1">
    <location>
        <begin position="175"/>
        <end position="212"/>
    </location>
</feature>
<dbReference type="GeneID" id="59340929"/>
<keyword evidence="3" id="KW-0732">Signal</keyword>
<accession>A0A8H6TIE6</accession>
<feature type="region of interest" description="Disordered" evidence="1">
    <location>
        <begin position="310"/>
        <end position="333"/>
    </location>
</feature>
<evidence type="ECO:0000256" key="1">
    <source>
        <dbReference type="SAM" id="MobiDB-lite"/>
    </source>
</evidence>
<evidence type="ECO:0000313" key="5">
    <source>
        <dbReference type="Proteomes" id="UP000636479"/>
    </source>
</evidence>
<feature type="compositionally biased region" description="Polar residues" evidence="1">
    <location>
        <begin position="310"/>
        <end position="331"/>
    </location>
</feature>
<comment type="caution">
    <text evidence="4">The sequence shown here is derived from an EMBL/GenBank/DDBJ whole genome shotgun (WGS) entry which is preliminary data.</text>
</comment>
<dbReference type="OrthoDB" id="3045159at2759"/>
<feature type="transmembrane region" description="Helical" evidence="2">
    <location>
        <begin position="249"/>
        <end position="272"/>
    </location>
</feature>
<organism evidence="4 5">
    <name type="scientific">Mycena indigotica</name>
    <dbReference type="NCBI Taxonomy" id="2126181"/>
    <lineage>
        <taxon>Eukaryota</taxon>
        <taxon>Fungi</taxon>
        <taxon>Dikarya</taxon>
        <taxon>Basidiomycota</taxon>
        <taxon>Agaricomycotina</taxon>
        <taxon>Agaricomycetes</taxon>
        <taxon>Agaricomycetidae</taxon>
        <taxon>Agaricales</taxon>
        <taxon>Marasmiineae</taxon>
        <taxon>Mycenaceae</taxon>
        <taxon>Mycena</taxon>
    </lineage>
</organism>
<evidence type="ECO:0000256" key="2">
    <source>
        <dbReference type="SAM" id="Phobius"/>
    </source>
</evidence>
<keyword evidence="5" id="KW-1185">Reference proteome</keyword>
<keyword evidence="2" id="KW-1133">Transmembrane helix</keyword>
<protein>
    <submittedName>
        <fullName evidence="4">Uncharacterized protein</fullName>
    </submittedName>
</protein>
<evidence type="ECO:0000313" key="4">
    <source>
        <dbReference type="EMBL" id="KAF7316300.1"/>
    </source>
</evidence>
<reference evidence="4" key="1">
    <citation type="submission" date="2020-05" db="EMBL/GenBank/DDBJ databases">
        <title>Mycena genomes resolve the evolution of fungal bioluminescence.</title>
        <authorList>
            <person name="Tsai I.J."/>
        </authorList>
    </citation>
    <scope>NUCLEOTIDE SEQUENCE</scope>
    <source>
        <strain evidence="4">171206Taipei</strain>
    </source>
</reference>
<gene>
    <name evidence="4" type="ORF">MIND_00148700</name>
</gene>
<dbReference type="RefSeq" id="XP_037226323.1">
    <property type="nucleotide sequence ID" value="XM_037358413.1"/>
</dbReference>
<proteinExistence type="predicted"/>
<feature type="chain" id="PRO_5034609735" evidence="3">
    <location>
        <begin position="18"/>
        <end position="354"/>
    </location>
</feature>
<name>A0A8H6TIE6_9AGAR</name>
<dbReference type="Proteomes" id="UP000636479">
    <property type="component" value="Unassembled WGS sequence"/>
</dbReference>
<dbReference type="EMBL" id="JACAZF010000001">
    <property type="protein sequence ID" value="KAF7316300.1"/>
    <property type="molecule type" value="Genomic_DNA"/>
</dbReference>
<keyword evidence="2" id="KW-0472">Membrane</keyword>
<feature type="region of interest" description="Disordered" evidence="1">
    <location>
        <begin position="173"/>
        <end position="212"/>
    </location>
</feature>
<evidence type="ECO:0000256" key="3">
    <source>
        <dbReference type="SAM" id="SignalP"/>
    </source>
</evidence>